<dbReference type="SMART" id="SM00831">
    <property type="entry name" value="Cation_ATPase_N"/>
    <property type="match status" value="1"/>
</dbReference>
<evidence type="ECO:0000256" key="1">
    <source>
        <dbReference type="SAM" id="Phobius"/>
    </source>
</evidence>
<dbReference type="Gene3D" id="1.20.1110.10">
    <property type="entry name" value="Calcium-transporting ATPase, transmembrane domain"/>
    <property type="match status" value="1"/>
</dbReference>
<dbReference type="SUPFAM" id="SSF81665">
    <property type="entry name" value="Calcium ATPase, transmembrane domain M"/>
    <property type="match status" value="1"/>
</dbReference>
<dbReference type="RefSeq" id="WP_306068917.1">
    <property type="nucleotide sequence ID" value="NZ_CP120988.1"/>
</dbReference>
<keyword evidence="1" id="KW-0812">Transmembrane</keyword>
<gene>
    <name evidence="3" type="ORF">P8A19_38365</name>
</gene>
<name>A0ABY9J1Z6_9ACTN</name>
<dbReference type="InterPro" id="IPR023298">
    <property type="entry name" value="ATPase_P-typ_TM_dom_sf"/>
</dbReference>
<protein>
    <submittedName>
        <fullName evidence="3">Cation-transporting P-type ATPase</fullName>
    </submittedName>
</protein>
<accession>A0ABY9J1Z6</accession>
<dbReference type="Proteomes" id="UP001235744">
    <property type="component" value="Chromosome"/>
</dbReference>
<dbReference type="Gene3D" id="2.70.150.10">
    <property type="entry name" value="Calcium-transporting ATPase, cytoplasmic transduction domain A"/>
    <property type="match status" value="1"/>
</dbReference>
<keyword evidence="1" id="KW-0472">Membrane</keyword>
<dbReference type="InterPro" id="IPR004014">
    <property type="entry name" value="ATPase_P-typ_cation-transptr_N"/>
</dbReference>
<feature type="transmembrane region" description="Helical" evidence="1">
    <location>
        <begin position="54"/>
        <end position="81"/>
    </location>
</feature>
<dbReference type="PANTHER" id="PTHR42861">
    <property type="entry name" value="CALCIUM-TRANSPORTING ATPASE"/>
    <property type="match status" value="1"/>
</dbReference>
<keyword evidence="4" id="KW-1185">Reference proteome</keyword>
<keyword evidence="1" id="KW-1133">Transmembrane helix</keyword>
<reference evidence="3 4" key="1">
    <citation type="submission" date="2023-03" db="EMBL/GenBank/DDBJ databases">
        <title>Isolation and description of six Streptomyces strains from soil environments, able to metabolize different microbial glucans.</title>
        <authorList>
            <person name="Widen T."/>
            <person name="Larsbrink J."/>
        </authorList>
    </citation>
    <scope>NUCLEOTIDE SEQUENCE [LARGE SCALE GENOMIC DNA]</scope>
    <source>
        <strain evidence="3 4">Alt2</strain>
    </source>
</reference>
<dbReference type="Pfam" id="PF00690">
    <property type="entry name" value="Cation_ATPase_N"/>
    <property type="match status" value="1"/>
</dbReference>
<evidence type="ECO:0000259" key="2">
    <source>
        <dbReference type="SMART" id="SM00831"/>
    </source>
</evidence>
<proteinExistence type="predicted"/>
<dbReference type="EMBL" id="CP120988">
    <property type="protein sequence ID" value="WLQ60939.1"/>
    <property type="molecule type" value="Genomic_DNA"/>
</dbReference>
<organism evidence="3 4">
    <name type="scientific">Streptomyces poriferorum</name>
    <dbReference type="NCBI Taxonomy" id="2798799"/>
    <lineage>
        <taxon>Bacteria</taxon>
        <taxon>Bacillati</taxon>
        <taxon>Actinomycetota</taxon>
        <taxon>Actinomycetes</taxon>
        <taxon>Kitasatosporales</taxon>
        <taxon>Streptomycetaceae</taxon>
        <taxon>Streptomyces</taxon>
    </lineage>
</organism>
<evidence type="ECO:0000313" key="4">
    <source>
        <dbReference type="Proteomes" id="UP001235744"/>
    </source>
</evidence>
<sequence length="143" mass="15722">MPRLRRELATGPDGLSAREAARRLAVHGPNEVRAKAHSSFVRELVTQLVHPLALLLWAAAGLAFIADLAVLGWAILAVIAVNEAFALLQERQAERAVETLARYLPEHTLAVRDGRPCTVESRDLVPGDVILLERATRFPRTHV</sequence>
<feature type="domain" description="Cation-transporting P-type ATPase N-terminal" evidence="2">
    <location>
        <begin position="1"/>
        <end position="68"/>
    </location>
</feature>
<evidence type="ECO:0000313" key="3">
    <source>
        <dbReference type="EMBL" id="WLQ60939.1"/>
    </source>
</evidence>